<evidence type="ECO:0000313" key="13">
    <source>
        <dbReference type="EnsemblPlants" id="AES61742"/>
    </source>
</evidence>
<dbReference type="Proteomes" id="UP000002051">
    <property type="component" value="Unassembled WGS sequence"/>
</dbReference>
<dbReference type="EnsemblPlants" id="AES61742">
    <property type="protein sequence ID" value="AES61742"/>
    <property type="gene ID" value="MTR_1g088160"/>
</dbReference>
<dbReference type="SUPFAM" id="SSF51126">
    <property type="entry name" value="Pectin lyase-like"/>
    <property type="match status" value="1"/>
</dbReference>
<dbReference type="FunFam" id="2.160.20.10:FF:000004">
    <property type="entry name" value="Pectin lyase-like superfamily protein"/>
    <property type="match status" value="1"/>
</dbReference>
<protein>
    <submittedName>
        <fullName evidence="11">Polygalacturonase</fullName>
    </submittedName>
    <submittedName>
        <fullName evidence="12">Putative glycosidase</fullName>
        <ecNumber evidence="12">3.2.1.-</ecNumber>
    </submittedName>
</protein>
<dbReference type="OrthoDB" id="187139at2759"/>
<feature type="signal peptide" evidence="10">
    <location>
        <begin position="1"/>
        <end position="22"/>
    </location>
</feature>
<dbReference type="Proteomes" id="UP000265566">
    <property type="component" value="Chromosome 1"/>
</dbReference>
<evidence type="ECO:0000313" key="11">
    <source>
        <dbReference type="EMBL" id="AES61742.1"/>
    </source>
</evidence>
<organism evidence="11 14">
    <name type="scientific">Medicago truncatula</name>
    <name type="common">Barrel medic</name>
    <name type="synonym">Medicago tribuloides</name>
    <dbReference type="NCBI Taxonomy" id="3880"/>
    <lineage>
        <taxon>Eukaryota</taxon>
        <taxon>Viridiplantae</taxon>
        <taxon>Streptophyta</taxon>
        <taxon>Embryophyta</taxon>
        <taxon>Tracheophyta</taxon>
        <taxon>Spermatophyta</taxon>
        <taxon>Magnoliopsida</taxon>
        <taxon>eudicotyledons</taxon>
        <taxon>Gunneridae</taxon>
        <taxon>Pentapetalae</taxon>
        <taxon>rosids</taxon>
        <taxon>fabids</taxon>
        <taxon>Fabales</taxon>
        <taxon>Fabaceae</taxon>
        <taxon>Papilionoideae</taxon>
        <taxon>50 kb inversion clade</taxon>
        <taxon>NPAAA clade</taxon>
        <taxon>Hologalegina</taxon>
        <taxon>IRL clade</taxon>
        <taxon>Trifolieae</taxon>
        <taxon>Medicago</taxon>
    </lineage>
</organism>
<keyword evidence="7" id="KW-0961">Cell wall biogenesis/degradation</keyword>
<dbReference type="PROSITE" id="PS00502">
    <property type="entry name" value="POLYGALACTURONASE"/>
    <property type="match status" value="1"/>
</dbReference>
<evidence type="ECO:0000256" key="1">
    <source>
        <dbReference type="ARBA" id="ARBA00004191"/>
    </source>
</evidence>
<dbReference type="GO" id="GO:0004650">
    <property type="term" value="F:polygalacturonase activity"/>
    <property type="evidence" value="ECO:0007669"/>
    <property type="project" value="InterPro"/>
</dbReference>
<dbReference type="EMBL" id="CM001217">
    <property type="protein sequence ID" value="AES61742.1"/>
    <property type="molecule type" value="Genomic_DNA"/>
</dbReference>
<evidence type="ECO:0000256" key="8">
    <source>
        <dbReference type="PROSITE-ProRule" id="PRU10052"/>
    </source>
</evidence>
<evidence type="ECO:0000256" key="6">
    <source>
        <dbReference type="ARBA" id="ARBA00023295"/>
    </source>
</evidence>
<evidence type="ECO:0000313" key="12">
    <source>
        <dbReference type="EMBL" id="RHN81085.1"/>
    </source>
</evidence>
<dbReference type="InterPro" id="IPR006626">
    <property type="entry name" value="PbH1"/>
</dbReference>
<dbReference type="EC" id="3.2.1.-" evidence="12"/>
<accession>G7IEL1</accession>
<reference evidence="15" key="4">
    <citation type="journal article" date="2018" name="Nat. Plants">
        <title>Whole-genome landscape of Medicago truncatula symbiotic genes.</title>
        <authorList>
            <person name="Pecrix Y."/>
            <person name="Staton S.E."/>
            <person name="Sallet E."/>
            <person name="Lelandais-Briere C."/>
            <person name="Moreau S."/>
            <person name="Carrere S."/>
            <person name="Blein T."/>
            <person name="Jardinaud M.F."/>
            <person name="Latrasse D."/>
            <person name="Zouine M."/>
            <person name="Zahm M."/>
            <person name="Kreplak J."/>
            <person name="Mayjonade B."/>
            <person name="Satge C."/>
            <person name="Perez M."/>
            <person name="Cauet S."/>
            <person name="Marande W."/>
            <person name="Chantry-Darmon C."/>
            <person name="Lopez-Roques C."/>
            <person name="Bouchez O."/>
            <person name="Berard A."/>
            <person name="Debelle F."/>
            <person name="Munos S."/>
            <person name="Bendahmane A."/>
            <person name="Berges H."/>
            <person name="Niebel A."/>
            <person name="Buitink J."/>
            <person name="Frugier F."/>
            <person name="Benhamed M."/>
            <person name="Crespi M."/>
            <person name="Gouzy J."/>
            <person name="Gamas P."/>
        </authorList>
    </citation>
    <scope>NUCLEOTIDE SEQUENCE [LARGE SCALE GENOMIC DNA]</scope>
    <source>
        <strain evidence="15">cv. Jemalong A17</strain>
    </source>
</reference>
<dbReference type="GO" id="GO:0071555">
    <property type="term" value="P:cell wall organization"/>
    <property type="evidence" value="ECO:0007669"/>
    <property type="project" value="UniProtKB-KW"/>
</dbReference>
<evidence type="ECO:0000256" key="5">
    <source>
        <dbReference type="ARBA" id="ARBA00022801"/>
    </source>
</evidence>
<feature type="active site" evidence="8">
    <location>
        <position position="253"/>
    </location>
</feature>
<evidence type="ECO:0000256" key="7">
    <source>
        <dbReference type="ARBA" id="ARBA00023316"/>
    </source>
</evidence>
<dbReference type="GO" id="GO:0005975">
    <property type="term" value="P:carbohydrate metabolic process"/>
    <property type="evidence" value="ECO:0007669"/>
    <property type="project" value="InterPro"/>
</dbReference>
<keyword evidence="14" id="KW-1185">Reference proteome</keyword>
<keyword evidence="6 9" id="KW-0326">Glycosidase</keyword>
<dbReference type="HOGENOM" id="CLU_016031_2_2_1"/>
<feature type="chain" id="PRO_5014572145" evidence="10">
    <location>
        <begin position="23"/>
        <end position="407"/>
    </location>
</feature>
<sequence length="407" mass="43022">MATTTNFFILGILFISVIGASGRSLLDNGSAGGIYDVTKFGAVADGKTDNVEKIRAAWQAACKTSTVPATVLIPAGTFVTGQTLFAGPCTSPKPITVEIVGKAQATTDLSEYYSPEWFQFENIDGLVLKGSGVFDGQGSISWPLNDCKQNKGNCASLPSSLKFDKIKNAIVQDVTSLNSMQFHFHLHGCSNISFTNLHITAPGNSPNTDGMHISSSDFITVTNSVIATGDDCISVGHSTSNITISGITCGPGHGISVGSLGKRPEEKTVNGVSVKNCTFIGSTNGARIKTWIGTAPAEAKNIVYEDLIMKDVQNPIVIDQSYGKKERVPSTSVWKISDAHFRRIKGTTVSNIPVSLQCSSKNPCENIEVADVELTYVGPQKSIPFANSCINAKAIFGGKLNPAACVS</sequence>
<dbReference type="InterPro" id="IPR000743">
    <property type="entry name" value="Glyco_hydro_28"/>
</dbReference>
<dbReference type="PaxDb" id="3880-AES61742"/>
<comment type="similarity">
    <text evidence="2 9">Belongs to the glycosyl hydrolase 28 family.</text>
</comment>
<dbReference type="AlphaFoldDB" id="G7IEL1"/>
<dbReference type="InterPro" id="IPR011050">
    <property type="entry name" value="Pectin_lyase_fold/virulence"/>
</dbReference>
<dbReference type="OMA" id="SMQFHFH"/>
<keyword evidence="5 9" id="KW-0378">Hydrolase</keyword>
<evidence type="ECO:0000313" key="14">
    <source>
        <dbReference type="Proteomes" id="UP000002051"/>
    </source>
</evidence>
<reference evidence="11 14" key="2">
    <citation type="journal article" date="2014" name="BMC Genomics">
        <title>An improved genome release (version Mt4.0) for the model legume Medicago truncatula.</title>
        <authorList>
            <person name="Tang H."/>
            <person name="Krishnakumar V."/>
            <person name="Bidwell S."/>
            <person name="Rosen B."/>
            <person name="Chan A."/>
            <person name="Zhou S."/>
            <person name="Gentzbittel L."/>
            <person name="Childs K.L."/>
            <person name="Yandell M."/>
            <person name="Gundlach H."/>
            <person name="Mayer K.F."/>
            <person name="Schwartz D.C."/>
            <person name="Town C.D."/>
        </authorList>
    </citation>
    <scope>GENOME REANNOTATION</scope>
    <source>
        <strain evidence="13 14">cv. Jemalong A17</strain>
    </source>
</reference>
<evidence type="ECO:0000256" key="9">
    <source>
        <dbReference type="RuleBase" id="RU361169"/>
    </source>
</evidence>
<dbReference type="InterPro" id="IPR012334">
    <property type="entry name" value="Pectin_lyas_fold"/>
</dbReference>
<proteinExistence type="inferred from homology"/>
<reference evidence="13" key="3">
    <citation type="submission" date="2015-04" db="UniProtKB">
        <authorList>
            <consortium name="EnsemblPlants"/>
        </authorList>
    </citation>
    <scope>IDENTIFICATION</scope>
    <source>
        <strain evidence="13">cv. Jemalong A17</strain>
    </source>
</reference>
<comment type="subcellular location">
    <subcellularLocation>
        <location evidence="1">Secreted</location>
        <location evidence="1">Cell wall</location>
    </subcellularLocation>
</comment>
<evidence type="ECO:0000256" key="3">
    <source>
        <dbReference type="ARBA" id="ARBA00022512"/>
    </source>
</evidence>
<evidence type="ECO:0000256" key="2">
    <source>
        <dbReference type="ARBA" id="ARBA00008834"/>
    </source>
</evidence>
<dbReference type="Gene3D" id="2.160.20.10">
    <property type="entry name" value="Single-stranded right-handed beta-helix, Pectin lyase-like"/>
    <property type="match status" value="1"/>
</dbReference>
<dbReference type="STRING" id="3880.G7IEL1"/>
<dbReference type="PANTHER" id="PTHR31375">
    <property type="match status" value="1"/>
</dbReference>
<keyword evidence="4" id="KW-0964">Secreted</keyword>
<dbReference type="SMART" id="SM00710">
    <property type="entry name" value="PbH1"/>
    <property type="match status" value="5"/>
</dbReference>
<evidence type="ECO:0000256" key="10">
    <source>
        <dbReference type="SAM" id="SignalP"/>
    </source>
</evidence>
<name>G7IEL1_MEDTR</name>
<evidence type="ECO:0000256" key="4">
    <source>
        <dbReference type="ARBA" id="ARBA00022525"/>
    </source>
</evidence>
<evidence type="ECO:0000313" key="15">
    <source>
        <dbReference type="Proteomes" id="UP000265566"/>
    </source>
</evidence>
<dbReference type="eggNOG" id="ENOG502QV2R">
    <property type="taxonomic scope" value="Eukaryota"/>
</dbReference>
<dbReference type="Gramene" id="rna5082">
    <property type="protein sequence ID" value="RHN81085.1"/>
    <property type="gene ID" value="gene5082"/>
</dbReference>
<dbReference type="Pfam" id="PF00295">
    <property type="entry name" value="Glyco_hydro_28"/>
    <property type="match status" value="1"/>
</dbReference>
<keyword evidence="10" id="KW-0732">Signal</keyword>
<reference evidence="11 14" key="1">
    <citation type="journal article" date="2011" name="Nature">
        <title>The Medicago genome provides insight into the evolution of rhizobial symbioses.</title>
        <authorList>
            <person name="Young N.D."/>
            <person name="Debelle F."/>
            <person name="Oldroyd G.E."/>
            <person name="Geurts R."/>
            <person name="Cannon S.B."/>
            <person name="Udvardi M.K."/>
            <person name="Benedito V.A."/>
            <person name="Mayer K.F."/>
            <person name="Gouzy J."/>
            <person name="Schoof H."/>
            <person name="Van de Peer Y."/>
            <person name="Proost S."/>
            <person name="Cook D.R."/>
            <person name="Meyers B.C."/>
            <person name="Spannagl M."/>
            <person name="Cheung F."/>
            <person name="De Mita S."/>
            <person name="Krishnakumar V."/>
            <person name="Gundlach H."/>
            <person name="Zhou S."/>
            <person name="Mudge J."/>
            <person name="Bharti A.K."/>
            <person name="Murray J.D."/>
            <person name="Naoumkina M.A."/>
            <person name="Rosen B."/>
            <person name="Silverstein K.A."/>
            <person name="Tang H."/>
            <person name="Rombauts S."/>
            <person name="Zhao P.X."/>
            <person name="Zhou P."/>
            <person name="Barbe V."/>
            <person name="Bardou P."/>
            <person name="Bechner M."/>
            <person name="Bellec A."/>
            <person name="Berger A."/>
            <person name="Berges H."/>
            <person name="Bidwell S."/>
            <person name="Bisseling T."/>
            <person name="Choisne N."/>
            <person name="Couloux A."/>
            <person name="Denny R."/>
            <person name="Deshpande S."/>
            <person name="Dai X."/>
            <person name="Doyle J.J."/>
            <person name="Dudez A.M."/>
            <person name="Farmer A.D."/>
            <person name="Fouteau S."/>
            <person name="Franken C."/>
            <person name="Gibelin C."/>
            <person name="Gish J."/>
            <person name="Goldstein S."/>
            <person name="Gonzalez A.J."/>
            <person name="Green P.J."/>
            <person name="Hallab A."/>
            <person name="Hartog M."/>
            <person name="Hua A."/>
            <person name="Humphray S.J."/>
            <person name="Jeong D.H."/>
            <person name="Jing Y."/>
            <person name="Jocker A."/>
            <person name="Kenton S.M."/>
            <person name="Kim D.J."/>
            <person name="Klee K."/>
            <person name="Lai H."/>
            <person name="Lang C."/>
            <person name="Lin S."/>
            <person name="Macmil S.L."/>
            <person name="Magdelenat G."/>
            <person name="Matthews L."/>
            <person name="McCorrison J."/>
            <person name="Monaghan E.L."/>
            <person name="Mun J.H."/>
            <person name="Najar F.Z."/>
            <person name="Nicholson C."/>
            <person name="Noirot C."/>
            <person name="O'Bleness M."/>
            <person name="Paule C.R."/>
            <person name="Poulain J."/>
            <person name="Prion F."/>
            <person name="Qin B."/>
            <person name="Qu C."/>
            <person name="Retzel E.F."/>
            <person name="Riddle C."/>
            <person name="Sallet E."/>
            <person name="Samain S."/>
            <person name="Samson N."/>
            <person name="Sanders I."/>
            <person name="Saurat O."/>
            <person name="Scarpelli C."/>
            <person name="Schiex T."/>
            <person name="Segurens B."/>
            <person name="Severin A.J."/>
            <person name="Sherrier D.J."/>
            <person name="Shi R."/>
            <person name="Sims S."/>
            <person name="Singer S.R."/>
            <person name="Sinharoy S."/>
            <person name="Sterck L."/>
            <person name="Viollet A."/>
            <person name="Wang B.B."/>
            <person name="Wang K."/>
            <person name="Wang M."/>
            <person name="Wang X."/>
            <person name="Warfsmann J."/>
            <person name="Weissenbach J."/>
            <person name="White D.D."/>
            <person name="White J.D."/>
            <person name="Wiley G.B."/>
            <person name="Wincker P."/>
            <person name="Xing Y."/>
            <person name="Yang L."/>
            <person name="Yao Z."/>
            <person name="Ying F."/>
            <person name="Zhai J."/>
            <person name="Zhou L."/>
            <person name="Zuber A."/>
            <person name="Denarie J."/>
            <person name="Dixon R.A."/>
            <person name="May G.D."/>
            <person name="Schwartz D.C."/>
            <person name="Rogers J."/>
            <person name="Quetier F."/>
            <person name="Town C.D."/>
            <person name="Roe B.A."/>
        </authorList>
    </citation>
    <scope>NUCLEOTIDE SEQUENCE [LARGE SCALE GENOMIC DNA]</scope>
    <source>
        <strain evidence="11">A17</strain>
        <strain evidence="13 14">cv. Jemalong A17</strain>
    </source>
</reference>
<keyword evidence="3" id="KW-0134">Cell wall</keyword>
<gene>
    <name evidence="11" type="ordered locus">MTR_1g088160</name>
    <name evidence="12" type="ORF">MtrunA17_Chr1g0195221</name>
</gene>
<dbReference type="EMBL" id="PSQE01000001">
    <property type="protein sequence ID" value="RHN81085.1"/>
    <property type="molecule type" value="Genomic_DNA"/>
</dbReference>
<reference evidence="12" key="5">
    <citation type="journal article" date="2018" name="Nat. Plants">
        <title>Whole-genome landscape of Medicago truncatula symbiotic genes.</title>
        <authorList>
            <person name="Pecrix Y."/>
            <person name="Gamas P."/>
            <person name="Carrere S."/>
        </authorList>
    </citation>
    <scope>NUCLEOTIDE SEQUENCE</scope>
    <source>
        <tissue evidence="12">Leaves</tissue>
    </source>
</reference>